<dbReference type="AlphaFoldDB" id="X6M0D5"/>
<dbReference type="EMBL" id="ASPP01027162">
    <property type="protein sequence ID" value="ETO06415.1"/>
    <property type="molecule type" value="Genomic_DNA"/>
</dbReference>
<keyword evidence="1" id="KW-1133">Transmembrane helix</keyword>
<reference evidence="2 3" key="1">
    <citation type="journal article" date="2013" name="Curr. Biol.">
        <title>The Genome of the Foraminiferan Reticulomyxa filosa.</title>
        <authorList>
            <person name="Glockner G."/>
            <person name="Hulsmann N."/>
            <person name="Schleicher M."/>
            <person name="Noegel A.A."/>
            <person name="Eichinger L."/>
            <person name="Gallinger C."/>
            <person name="Pawlowski J."/>
            <person name="Sierra R."/>
            <person name="Euteneuer U."/>
            <person name="Pillet L."/>
            <person name="Moustafa A."/>
            <person name="Platzer M."/>
            <person name="Groth M."/>
            <person name="Szafranski K."/>
            <person name="Schliwa M."/>
        </authorList>
    </citation>
    <scope>NUCLEOTIDE SEQUENCE [LARGE SCALE GENOMIC DNA]</scope>
</reference>
<name>X6M0D5_RETFI</name>
<accession>X6M0D5</accession>
<dbReference type="Proteomes" id="UP000023152">
    <property type="component" value="Unassembled WGS sequence"/>
</dbReference>
<comment type="caution">
    <text evidence="2">The sequence shown here is derived from an EMBL/GenBank/DDBJ whole genome shotgun (WGS) entry which is preliminary data.</text>
</comment>
<gene>
    <name evidence="2" type="ORF">RFI_30982</name>
</gene>
<feature type="non-terminal residue" evidence="2">
    <location>
        <position position="1"/>
    </location>
</feature>
<feature type="transmembrane region" description="Helical" evidence="1">
    <location>
        <begin position="52"/>
        <end position="72"/>
    </location>
</feature>
<evidence type="ECO:0000256" key="1">
    <source>
        <dbReference type="SAM" id="Phobius"/>
    </source>
</evidence>
<keyword evidence="3" id="KW-1185">Reference proteome</keyword>
<organism evidence="2 3">
    <name type="scientific">Reticulomyxa filosa</name>
    <dbReference type="NCBI Taxonomy" id="46433"/>
    <lineage>
        <taxon>Eukaryota</taxon>
        <taxon>Sar</taxon>
        <taxon>Rhizaria</taxon>
        <taxon>Retaria</taxon>
        <taxon>Foraminifera</taxon>
        <taxon>Monothalamids</taxon>
        <taxon>Reticulomyxidae</taxon>
        <taxon>Reticulomyxa</taxon>
    </lineage>
</organism>
<sequence length="247" mass="28516">KKKTIFLTINCYYLVFIFKKNDHFILEGTKRCKVLFFSSKYFTSKYNELLRWTYLVFVLACSKTSLFSIYLLDPKSKRNIWKYVRLFFVKTKRKKGTLQRARGKSKNTIINVLMATQKKKEKNPHNSTITADPQSSAERETQQVQLHLTLQTPYSGTALADRINYDLLNSTIFVPHMSIANLPLLVNASLQNVPRIVYGNQTVSSPILTTTTHKNASKPNADNIVSVFNISHCLLEMRSRCQQFFAE</sequence>
<evidence type="ECO:0000313" key="2">
    <source>
        <dbReference type="EMBL" id="ETO06415.1"/>
    </source>
</evidence>
<keyword evidence="1" id="KW-0472">Membrane</keyword>
<keyword evidence="1" id="KW-0812">Transmembrane</keyword>
<protein>
    <submittedName>
        <fullName evidence="2">Uncharacterized protein</fullName>
    </submittedName>
</protein>
<proteinExistence type="predicted"/>
<evidence type="ECO:0000313" key="3">
    <source>
        <dbReference type="Proteomes" id="UP000023152"/>
    </source>
</evidence>